<dbReference type="Gene3D" id="3.30.500.10">
    <property type="entry name" value="MHC class I-like antigen recognition-like"/>
    <property type="match status" value="1"/>
</dbReference>
<keyword evidence="2" id="KW-0732">Signal</keyword>
<organism evidence="6 7">
    <name type="scientific">Diceros bicornis minor</name>
    <name type="common">South-central black rhinoceros</name>
    <dbReference type="NCBI Taxonomy" id="77932"/>
    <lineage>
        <taxon>Eukaryota</taxon>
        <taxon>Metazoa</taxon>
        <taxon>Chordata</taxon>
        <taxon>Craniata</taxon>
        <taxon>Vertebrata</taxon>
        <taxon>Euteleostomi</taxon>
        <taxon>Mammalia</taxon>
        <taxon>Eutheria</taxon>
        <taxon>Laurasiatheria</taxon>
        <taxon>Perissodactyla</taxon>
        <taxon>Rhinocerotidae</taxon>
        <taxon>Diceros</taxon>
    </lineage>
</organism>
<dbReference type="InterPro" id="IPR050208">
    <property type="entry name" value="MHC_class-I_related"/>
</dbReference>
<name>A0A7J7EG77_DICBM</name>
<dbReference type="SUPFAM" id="SSF54452">
    <property type="entry name" value="MHC antigen-recognition domain"/>
    <property type="match status" value="1"/>
</dbReference>
<evidence type="ECO:0000256" key="2">
    <source>
        <dbReference type="ARBA" id="ARBA00022729"/>
    </source>
</evidence>
<keyword evidence="7" id="KW-1185">Reference proteome</keyword>
<dbReference type="InterPro" id="IPR011162">
    <property type="entry name" value="MHC_I/II-like_Ag-recog"/>
</dbReference>
<evidence type="ECO:0000313" key="6">
    <source>
        <dbReference type="EMBL" id="KAF5914810.1"/>
    </source>
</evidence>
<evidence type="ECO:0000256" key="5">
    <source>
        <dbReference type="ARBA" id="ARBA00023180"/>
    </source>
</evidence>
<proteinExistence type="predicted"/>
<evidence type="ECO:0000256" key="3">
    <source>
        <dbReference type="ARBA" id="ARBA00023136"/>
    </source>
</evidence>
<protein>
    <submittedName>
        <fullName evidence="6">Uncharacterized protein</fullName>
    </submittedName>
</protein>
<dbReference type="InterPro" id="IPR037055">
    <property type="entry name" value="MHC_I-like_Ag-recog_sf"/>
</dbReference>
<keyword evidence="4" id="KW-1015">Disulfide bond</keyword>
<dbReference type="EMBL" id="JACDTQ010003071">
    <property type="protein sequence ID" value="KAF5914810.1"/>
    <property type="molecule type" value="Genomic_DNA"/>
</dbReference>
<comment type="caution">
    <text evidence="6">The sequence shown here is derived from an EMBL/GenBank/DDBJ whole genome shotgun (WGS) entry which is preliminary data.</text>
</comment>
<dbReference type="GO" id="GO:0002476">
    <property type="term" value="P:antigen processing and presentation of endogenous peptide antigen via MHC class Ib"/>
    <property type="evidence" value="ECO:0007669"/>
    <property type="project" value="TreeGrafter"/>
</dbReference>
<keyword evidence="3" id="KW-0472">Membrane</keyword>
<sequence length="215" mass="24420">MYFTSECFTKPHPGKDAHSLCLDLTVKSQSRPGQPWCEVQGSVDTKPFIQYDSDSNEVRPLGLLGEKVNATKAWTDLTQTLGEVGQELRMILPVIKLEKNGTRGSRRSGRTTRTWQSISRGSQQEIAITGLGNAYNTGRKCWSQQLTEQGVEDEYLERLMIPFEAILRSFCSQQAYTSSLRLRQKGIFMLLQGHLKVASVMWVLLSTPFWTLKQW</sequence>
<dbReference type="AlphaFoldDB" id="A0A7J7EG77"/>
<dbReference type="Proteomes" id="UP000551758">
    <property type="component" value="Unassembled WGS sequence"/>
</dbReference>
<dbReference type="GO" id="GO:0046703">
    <property type="term" value="F:natural killer cell lectin-like receptor binding"/>
    <property type="evidence" value="ECO:0007669"/>
    <property type="project" value="UniProtKB-ARBA"/>
</dbReference>
<comment type="subcellular location">
    <subcellularLocation>
        <location evidence="1">Membrane</location>
    </subcellularLocation>
</comment>
<dbReference type="GO" id="GO:0002486">
    <property type="term" value="P:antigen processing and presentation of endogenous peptide antigen via MHC class I via ER pathway, TAP-independent"/>
    <property type="evidence" value="ECO:0007669"/>
    <property type="project" value="TreeGrafter"/>
</dbReference>
<keyword evidence="5" id="KW-0325">Glycoprotein</keyword>
<dbReference type="GO" id="GO:0005615">
    <property type="term" value="C:extracellular space"/>
    <property type="evidence" value="ECO:0007669"/>
    <property type="project" value="TreeGrafter"/>
</dbReference>
<reference evidence="6 7" key="1">
    <citation type="journal article" date="2020" name="Mol. Biol. Evol.">
        <title>Interspecific Gene Flow and the Evolution of Specialization in Black and White Rhinoceros.</title>
        <authorList>
            <person name="Moodley Y."/>
            <person name="Westbury M.V."/>
            <person name="Russo I.M."/>
            <person name="Gopalakrishnan S."/>
            <person name="Rakotoarivelo A."/>
            <person name="Olsen R.A."/>
            <person name="Prost S."/>
            <person name="Tunstall T."/>
            <person name="Ryder O.A."/>
            <person name="Dalen L."/>
            <person name="Bruford M.W."/>
        </authorList>
    </citation>
    <scope>NUCLEOTIDE SEQUENCE [LARGE SCALE GENOMIC DNA]</scope>
    <source>
        <strain evidence="6">SBR-YM</strain>
        <tissue evidence="6">Skin</tissue>
    </source>
</reference>
<evidence type="ECO:0000313" key="7">
    <source>
        <dbReference type="Proteomes" id="UP000551758"/>
    </source>
</evidence>
<evidence type="ECO:0000256" key="1">
    <source>
        <dbReference type="ARBA" id="ARBA00004370"/>
    </source>
</evidence>
<dbReference type="PANTHER" id="PTHR16675:SF64">
    <property type="entry name" value="RETINOIC ACID EARLY TRANSCRIPT 1E"/>
    <property type="match status" value="1"/>
</dbReference>
<evidence type="ECO:0000256" key="4">
    <source>
        <dbReference type="ARBA" id="ARBA00023157"/>
    </source>
</evidence>
<accession>A0A7J7EG77</accession>
<dbReference type="GO" id="GO:0001916">
    <property type="term" value="P:positive regulation of T cell mediated cytotoxicity"/>
    <property type="evidence" value="ECO:0007669"/>
    <property type="project" value="TreeGrafter"/>
</dbReference>
<dbReference type="GO" id="GO:0009897">
    <property type="term" value="C:external side of plasma membrane"/>
    <property type="evidence" value="ECO:0007669"/>
    <property type="project" value="TreeGrafter"/>
</dbReference>
<feature type="non-terminal residue" evidence="6">
    <location>
        <position position="215"/>
    </location>
</feature>
<gene>
    <name evidence="6" type="ORF">HPG69_010876</name>
</gene>
<dbReference type="PANTHER" id="PTHR16675">
    <property type="entry name" value="MHC CLASS I-RELATED"/>
    <property type="match status" value="1"/>
</dbReference>
<dbReference type="GO" id="GO:0006955">
    <property type="term" value="P:immune response"/>
    <property type="evidence" value="ECO:0007669"/>
    <property type="project" value="TreeGrafter"/>
</dbReference>